<accession>A0A1H0NMI7</accession>
<dbReference type="EMBL" id="FNJR01000001">
    <property type="protein sequence ID" value="SDO93962.1"/>
    <property type="molecule type" value="Genomic_DNA"/>
</dbReference>
<evidence type="ECO:0000313" key="2">
    <source>
        <dbReference type="Proteomes" id="UP000199497"/>
    </source>
</evidence>
<proteinExistence type="predicted"/>
<name>A0A1H0NMI7_9ACTN</name>
<reference evidence="2" key="1">
    <citation type="submission" date="2016-10" db="EMBL/GenBank/DDBJ databases">
        <authorList>
            <person name="Varghese N."/>
            <person name="Submissions S."/>
        </authorList>
    </citation>
    <scope>NUCLEOTIDE SEQUENCE [LARGE SCALE GENOMIC DNA]</scope>
    <source>
        <strain evidence="2">DSM 46732</strain>
    </source>
</reference>
<organism evidence="1 2">
    <name type="scientific">Actinopolyspora xinjiangensis</name>
    <dbReference type="NCBI Taxonomy" id="405564"/>
    <lineage>
        <taxon>Bacteria</taxon>
        <taxon>Bacillati</taxon>
        <taxon>Actinomycetota</taxon>
        <taxon>Actinomycetes</taxon>
        <taxon>Actinopolysporales</taxon>
        <taxon>Actinopolysporaceae</taxon>
        <taxon>Actinopolyspora</taxon>
    </lineage>
</organism>
<gene>
    <name evidence="1" type="ORF">SAMN04487905_101186</name>
</gene>
<protein>
    <submittedName>
        <fullName evidence="1">Uncharacterized protein</fullName>
    </submittedName>
</protein>
<sequence>MSVLRPRPVARRPAAVERVFRWAMTGGTRGGLPPESGWSERSGACAVPVSSQRGEVVLTGPCGTCPGSECRIRHTGELPTSRRIT</sequence>
<dbReference type="STRING" id="405564.SAMN04487905_101186"/>
<dbReference type="AlphaFoldDB" id="A0A1H0NMI7"/>
<dbReference type="Proteomes" id="UP000199497">
    <property type="component" value="Unassembled WGS sequence"/>
</dbReference>
<keyword evidence="2" id="KW-1185">Reference proteome</keyword>
<evidence type="ECO:0000313" key="1">
    <source>
        <dbReference type="EMBL" id="SDO93962.1"/>
    </source>
</evidence>